<dbReference type="RefSeq" id="WP_186740327.1">
    <property type="nucleotide sequence ID" value="NZ_CP060394.1"/>
</dbReference>
<name>A0A7G8BD14_9BACT</name>
<evidence type="ECO:0000313" key="1">
    <source>
        <dbReference type="EMBL" id="QNI30434.1"/>
    </source>
</evidence>
<protein>
    <submittedName>
        <fullName evidence="1">Uncharacterized protein</fullName>
    </submittedName>
</protein>
<proteinExistence type="predicted"/>
<dbReference type="AlphaFoldDB" id="A0A7G8BD14"/>
<dbReference type="KEGG" id="adin:H7849_14860"/>
<dbReference type="EMBL" id="CP060394">
    <property type="protein sequence ID" value="QNI30434.1"/>
    <property type="molecule type" value="Genomic_DNA"/>
</dbReference>
<dbReference type="Proteomes" id="UP000515312">
    <property type="component" value="Chromosome"/>
</dbReference>
<dbReference type="InterPro" id="IPR036237">
    <property type="entry name" value="Xyl_isomerase-like_sf"/>
</dbReference>
<sequence length="204" mass="22659">MFLSLNSVLLQGRVPWPDFARLAAKIGFPGTDIMLSPAMQAGVTATNDLLCGLKIKPAVIDFPVEFRKDDATFNASLTRIDAAAQFAAAIRCPRMITYIMPSSDTPKDELRQPISSGLQKVPAFWRVTTSPRPRVSRSARIPQSAQIRIHLAHERYARVHQGMWPQRRIATRFLTLAPRRSIGSCVPSGSAWTSILAIRRHSRG</sequence>
<keyword evidence="2" id="KW-1185">Reference proteome</keyword>
<dbReference type="Gene3D" id="3.20.20.150">
    <property type="entry name" value="Divalent-metal-dependent TIM barrel enzymes"/>
    <property type="match status" value="1"/>
</dbReference>
<accession>A0A7G8BD14</accession>
<evidence type="ECO:0000313" key="2">
    <source>
        <dbReference type="Proteomes" id="UP000515312"/>
    </source>
</evidence>
<dbReference type="SUPFAM" id="SSF51658">
    <property type="entry name" value="Xylose isomerase-like"/>
    <property type="match status" value="1"/>
</dbReference>
<gene>
    <name evidence="1" type="ORF">H7849_14860</name>
</gene>
<organism evidence="1 2">
    <name type="scientific">Alloacidobacterium dinghuense</name>
    <dbReference type="NCBI Taxonomy" id="2763107"/>
    <lineage>
        <taxon>Bacteria</taxon>
        <taxon>Pseudomonadati</taxon>
        <taxon>Acidobacteriota</taxon>
        <taxon>Terriglobia</taxon>
        <taxon>Terriglobales</taxon>
        <taxon>Acidobacteriaceae</taxon>
        <taxon>Alloacidobacterium</taxon>
    </lineage>
</organism>
<reference evidence="1 2" key="1">
    <citation type="submission" date="2020-08" db="EMBL/GenBank/DDBJ databases">
        <title>Edaphobacter telluris sp. nov. and Acidobacterium dinghuensis sp. nov., two acidobacteria isolated from forest soil.</title>
        <authorList>
            <person name="Fu J."/>
            <person name="Qiu L."/>
        </authorList>
    </citation>
    <scope>NUCLEOTIDE SEQUENCE [LARGE SCALE GENOMIC DNA]</scope>
    <source>
        <strain evidence="1">4Y35</strain>
    </source>
</reference>